<gene>
    <name evidence="1" type="ORF">L9F63_011441</name>
</gene>
<reference evidence="1" key="1">
    <citation type="journal article" date="2023" name="IScience">
        <title>Live-bearing cockroach genome reveals convergent evolutionary mechanisms linked to viviparity in insects and beyond.</title>
        <authorList>
            <person name="Fouks B."/>
            <person name="Harrison M.C."/>
            <person name="Mikhailova A.A."/>
            <person name="Marchal E."/>
            <person name="English S."/>
            <person name="Carruthers M."/>
            <person name="Jennings E.C."/>
            <person name="Chiamaka E.L."/>
            <person name="Frigard R.A."/>
            <person name="Pippel M."/>
            <person name="Attardo G.M."/>
            <person name="Benoit J.B."/>
            <person name="Bornberg-Bauer E."/>
            <person name="Tobe S.S."/>
        </authorList>
    </citation>
    <scope>NUCLEOTIDE SEQUENCE</scope>
    <source>
        <strain evidence="1">Stay&amp;Tobe</strain>
    </source>
</reference>
<dbReference type="EMBL" id="JASPKZ010001587">
    <property type="protein sequence ID" value="KAJ9597731.1"/>
    <property type="molecule type" value="Genomic_DNA"/>
</dbReference>
<name>A0AAD8EPK3_DIPPU</name>
<dbReference type="Proteomes" id="UP001233999">
    <property type="component" value="Unassembled WGS sequence"/>
</dbReference>
<evidence type="ECO:0000313" key="2">
    <source>
        <dbReference type="Proteomes" id="UP001233999"/>
    </source>
</evidence>
<dbReference type="AlphaFoldDB" id="A0AAD8EPK3"/>
<feature type="non-terminal residue" evidence="1">
    <location>
        <position position="60"/>
    </location>
</feature>
<sequence>KIRNSKFLLLRLGIMSQCPDVSRQIYPPNHIFSTPADLKQIIFHNMSQALIKHLLSSRNL</sequence>
<organism evidence="1 2">
    <name type="scientific">Diploptera punctata</name>
    <name type="common">Pacific beetle cockroach</name>
    <dbReference type="NCBI Taxonomy" id="6984"/>
    <lineage>
        <taxon>Eukaryota</taxon>
        <taxon>Metazoa</taxon>
        <taxon>Ecdysozoa</taxon>
        <taxon>Arthropoda</taxon>
        <taxon>Hexapoda</taxon>
        <taxon>Insecta</taxon>
        <taxon>Pterygota</taxon>
        <taxon>Neoptera</taxon>
        <taxon>Polyneoptera</taxon>
        <taxon>Dictyoptera</taxon>
        <taxon>Blattodea</taxon>
        <taxon>Blaberoidea</taxon>
        <taxon>Blaberidae</taxon>
        <taxon>Diplopterinae</taxon>
        <taxon>Diploptera</taxon>
    </lineage>
</organism>
<protein>
    <submittedName>
        <fullName evidence="1">Uncharacterized protein</fullName>
    </submittedName>
</protein>
<reference evidence="1" key="2">
    <citation type="submission" date="2023-05" db="EMBL/GenBank/DDBJ databases">
        <authorList>
            <person name="Fouks B."/>
        </authorList>
    </citation>
    <scope>NUCLEOTIDE SEQUENCE</scope>
    <source>
        <strain evidence="1">Stay&amp;Tobe</strain>
        <tissue evidence="1">Testes</tissue>
    </source>
</reference>
<accession>A0AAD8EPK3</accession>
<feature type="non-terminal residue" evidence="1">
    <location>
        <position position="1"/>
    </location>
</feature>
<comment type="caution">
    <text evidence="1">The sequence shown here is derived from an EMBL/GenBank/DDBJ whole genome shotgun (WGS) entry which is preliminary data.</text>
</comment>
<proteinExistence type="predicted"/>
<evidence type="ECO:0000313" key="1">
    <source>
        <dbReference type="EMBL" id="KAJ9597731.1"/>
    </source>
</evidence>
<keyword evidence="2" id="KW-1185">Reference proteome</keyword>